<dbReference type="GO" id="GO:0098046">
    <property type="term" value="C:type V protein secretion system complex"/>
    <property type="evidence" value="ECO:0007669"/>
    <property type="project" value="TreeGrafter"/>
</dbReference>
<name>A0A251X502_9GAMM</name>
<feature type="domain" description="POTRA" evidence="9">
    <location>
        <begin position="52"/>
        <end position="127"/>
    </location>
</feature>
<dbReference type="EMBL" id="MSLT01000023">
    <property type="protein sequence ID" value="OUD12563.1"/>
    <property type="molecule type" value="Genomic_DNA"/>
</dbReference>
<dbReference type="Pfam" id="PF08479">
    <property type="entry name" value="POTRA_2"/>
    <property type="match status" value="1"/>
</dbReference>
<gene>
    <name evidence="10" type="ORF">TPSD3_15885</name>
</gene>
<keyword evidence="6" id="KW-0653">Protein transport</keyword>
<comment type="caution">
    <text evidence="10">The sequence shown here is derived from an EMBL/GenBank/DDBJ whole genome shotgun (WGS) entry which is preliminary data.</text>
</comment>
<organism evidence="10 11">
    <name type="scientific">Thioflexithrix psekupsensis</name>
    <dbReference type="NCBI Taxonomy" id="1570016"/>
    <lineage>
        <taxon>Bacteria</taxon>
        <taxon>Pseudomonadati</taxon>
        <taxon>Pseudomonadota</taxon>
        <taxon>Gammaproteobacteria</taxon>
        <taxon>Thiotrichales</taxon>
        <taxon>Thioflexithrix</taxon>
    </lineage>
</organism>
<evidence type="ECO:0000256" key="4">
    <source>
        <dbReference type="ARBA" id="ARBA00022452"/>
    </source>
</evidence>
<keyword evidence="8" id="KW-0998">Cell outer membrane</keyword>
<evidence type="ECO:0000256" key="7">
    <source>
        <dbReference type="ARBA" id="ARBA00023136"/>
    </source>
</evidence>
<evidence type="ECO:0000256" key="1">
    <source>
        <dbReference type="ARBA" id="ARBA00004442"/>
    </source>
</evidence>
<dbReference type="AlphaFoldDB" id="A0A251X502"/>
<comment type="similarity">
    <text evidence="2">Belongs to the TPS (TC 1.B.20) family.</text>
</comment>
<dbReference type="PROSITE" id="PS51779">
    <property type="entry name" value="POTRA"/>
    <property type="match status" value="1"/>
</dbReference>
<evidence type="ECO:0000256" key="2">
    <source>
        <dbReference type="ARBA" id="ARBA00009055"/>
    </source>
</evidence>
<proteinExistence type="inferred from homology"/>
<evidence type="ECO:0000313" key="10">
    <source>
        <dbReference type="EMBL" id="OUD12563.1"/>
    </source>
</evidence>
<dbReference type="Gene3D" id="3.10.20.310">
    <property type="entry name" value="membrane protein fhac"/>
    <property type="match status" value="1"/>
</dbReference>
<evidence type="ECO:0000256" key="6">
    <source>
        <dbReference type="ARBA" id="ARBA00022927"/>
    </source>
</evidence>
<dbReference type="GO" id="GO:0009279">
    <property type="term" value="C:cell outer membrane"/>
    <property type="evidence" value="ECO:0007669"/>
    <property type="project" value="UniProtKB-SubCell"/>
</dbReference>
<dbReference type="InterPro" id="IPR013686">
    <property type="entry name" value="Polypept-transport_assoc_ShlB"/>
</dbReference>
<dbReference type="Proteomes" id="UP000194798">
    <property type="component" value="Unassembled WGS sequence"/>
</dbReference>
<dbReference type="InterPro" id="IPR051544">
    <property type="entry name" value="TPS_OM_transporter"/>
</dbReference>
<comment type="subcellular location">
    <subcellularLocation>
        <location evidence="1">Cell outer membrane</location>
    </subcellularLocation>
</comment>
<dbReference type="PANTHER" id="PTHR34597:SF3">
    <property type="entry name" value="OUTER MEMBRANE TRANSPORTER CDIB"/>
    <property type="match status" value="1"/>
</dbReference>
<keyword evidence="3" id="KW-0813">Transport</keyword>
<evidence type="ECO:0000259" key="9">
    <source>
        <dbReference type="PROSITE" id="PS51779"/>
    </source>
</evidence>
<dbReference type="GO" id="GO:0008320">
    <property type="term" value="F:protein transmembrane transporter activity"/>
    <property type="evidence" value="ECO:0007669"/>
    <property type="project" value="TreeGrafter"/>
</dbReference>
<dbReference type="RefSeq" id="WP_176329908.1">
    <property type="nucleotide sequence ID" value="NZ_MSLT01000023.1"/>
</dbReference>
<dbReference type="GO" id="GO:0046819">
    <property type="term" value="P:protein secretion by the type V secretion system"/>
    <property type="evidence" value="ECO:0007669"/>
    <property type="project" value="TreeGrafter"/>
</dbReference>
<evidence type="ECO:0000256" key="5">
    <source>
        <dbReference type="ARBA" id="ARBA00022692"/>
    </source>
</evidence>
<dbReference type="Gene3D" id="2.40.160.50">
    <property type="entry name" value="membrane protein fhac: a member of the omp85/tpsb transporter family"/>
    <property type="match status" value="1"/>
</dbReference>
<accession>A0A251X502</accession>
<dbReference type="InterPro" id="IPR005565">
    <property type="entry name" value="Hemolysn_activator_HlyB_C"/>
</dbReference>
<dbReference type="Pfam" id="PF03865">
    <property type="entry name" value="ShlB"/>
    <property type="match status" value="1"/>
</dbReference>
<keyword evidence="7" id="KW-0472">Membrane</keyword>
<evidence type="ECO:0000256" key="3">
    <source>
        <dbReference type="ARBA" id="ARBA00022448"/>
    </source>
</evidence>
<protein>
    <recommendedName>
        <fullName evidence="9">POTRA domain-containing protein</fullName>
    </recommendedName>
</protein>
<keyword evidence="5" id="KW-0812">Transmembrane</keyword>
<dbReference type="PANTHER" id="PTHR34597">
    <property type="entry name" value="SLR1661 PROTEIN"/>
    <property type="match status" value="1"/>
</dbReference>
<evidence type="ECO:0000256" key="8">
    <source>
        <dbReference type="ARBA" id="ARBA00023237"/>
    </source>
</evidence>
<keyword evidence="11" id="KW-1185">Reference proteome</keyword>
<evidence type="ECO:0000313" key="11">
    <source>
        <dbReference type="Proteomes" id="UP000194798"/>
    </source>
</evidence>
<keyword evidence="4" id="KW-1134">Transmembrane beta strand</keyword>
<sequence length="548" mass="63127">MKRHFYFILFFLNWIFINHSFADNSNVSSEELLPVLPELKTDKTRLSALATVYVNRFIIEGNQVFTEEELQTLLQPYQGRSISAEQLQEARTLLTHHYINAGYINSGAIIPDQKVENSDVVLKIIEGRLSELTISGHERLNSAYIHSRLALAENEVLNINKLQEKLQLLQQNPLLQRINAELGPGVSLGEGVLNVNVKENLPYQFTMRFNNHRSPNIGSYRGELEGIHRNVTGWGDRLYARYGLTQGLNDYAIEYAIPLNAHETTLGFYLERSDSRVIDEPFSQLKVESRADTYALNLQHPFYRTPNRTLNLGLKLERRESQTFLLDRPYPFSPGVGYDGKSEIAVVRFWQDWLDRSRTQVIAARSSFNFGVDAFGATINHDNSPDSRFFTWLGQFQWVRRLDLLESQILFRTDLQCANEDLLPLEKFSVGGASSVRGYRENELTRDNGLIMSLEWRVPLTRWRVPYLSQESDDGLLQLAPFFDYGRAWNSDNDTPFPKDISSVGLGLRWSPSQKVWGEVYWGKPLRHLPGSGDWQDKGWHFELNFQL</sequence>
<dbReference type="InterPro" id="IPR034746">
    <property type="entry name" value="POTRA"/>
</dbReference>
<reference evidence="10 11" key="1">
    <citation type="submission" date="2016-12" db="EMBL/GenBank/DDBJ databases">
        <title>Thioflexothrix psekupsii D3 genome sequencing and assembly.</title>
        <authorList>
            <person name="Fomenkov A."/>
            <person name="Vincze T."/>
            <person name="Grabovich M."/>
            <person name="Anton B.P."/>
            <person name="Dubinina G."/>
            <person name="Orlova M."/>
            <person name="Belousova E."/>
            <person name="Roberts R.J."/>
        </authorList>
    </citation>
    <scope>NUCLEOTIDE SEQUENCE [LARGE SCALE GENOMIC DNA]</scope>
    <source>
        <strain evidence="10">D3</strain>
    </source>
</reference>